<sequence>MTTILIIGPGAVGLSAGAALIDAGHAVTFAARQAFAPLRVNCSGEPARDLDVTVVTDPAQITPPDWVLLCVKAHQVQGAADWLNAAVGEGTRVAILQNGVEHVERVEPLVPNVLPKRIPKSVQRFSESNARQDKKPEHDSDPTGSGCALVPVVVDIPAGRYAPGVVEWRGRANLLVPDTGDGRDFCALFDGTFVSARTTEDFVTDNWLKLCVNAPGGAILALTGQPMRVFHKPGVADIALAILSECVAVGRAEGAKLPDSLIEAQMAKFMEATPDDTNSMYDDRAAGRETEWDARNAVIVRKGRKHGIPTPVSDILVPLLAGQTA</sequence>
<evidence type="ECO:0000256" key="5">
    <source>
        <dbReference type="ARBA" id="ARBA00032024"/>
    </source>
</evidence>
<accession>A0ABT5HY79</accession>
<dbReference type="Pfam" id="PF08546">
    <property type="entry name" value="ApbA_C"/>
    <property type="match status" value="1"/>
</dbReference>
<dbReference type="RefSeq" id="WP_272749254.1">
    <property type="nucleotide sequence ID" value="NZ_JAQQKX010000015.1"/>
</dbReference>
<organism evidence="10 11">
    <name type="scientific">Asticcacaulis aquaticus</name>
    <dbReference type="NCBI Taxonomy" id="2984212"/>
    <lineage>
        <taxon>Bacteria</taxon>
        <taxon>Pseudomonadati</taxon>
        <taxon>Pseudomonadota</taxon>
        <taxon>Alphaproteobacteria</taxon>
        <taxon>Caulobacterales</taxon>
        <taxon>Caulobacteraceae</taxon>
        <taxon>Asticcacaulis</taxon>
    </lineage>
</organism>
<dbReference type="EC" id="1.1.1.169" evidence="2"/>
<keyword evidence="4" id="KW-0566">Pantothenate biosynthesis</keyword>
<dbReference type="Pfam" id="PF02558">
    <property type="entry name" value="ApbA"/>
    <property type="match status" value="1"/>
</dbReference>
<feature type="domain" description="Ketopantoate reductase N-terminal" evidence="8">
    <location>
        <begin position="4"/>
        <end position="120"/>
    </location>
</feature>
<feature type="domain" description="Ketopantoate reductase C-terminal" evidence="9">
    <location>
        <begin position="202"/>
        <end position="321"/>
    </location>
</feature>
<dbReference type="PANTHER" id="PTHR21708">
    <property type="entry name" value="PROBABLE 2-DEHYDROPANTOATE 2-REDUCTASE"/>
    <property type="match status" value="1"/>
</dbReference>
<gene>
    <name evidence="10" type="ORF">PQU92_15990</name>
</gene>
<dbReference type="Proteomes" id="UP001214854">
    <property type="component" value="Unassembled WGS sequence"/>
</dbReference>
<evidence type="ECO:0000313" key="10">
    <source>
        <dbReference type="EMBL" id="MDC7684785.1"/>
    </source>
</evidence>
<evidence type="ECO:0000259" key="8">
    <source>
        <dbReference type="Pfam" id="PF02558"/>
    </source>
</evidence>
<feature type="region of interest" description="Disordered" evidence="7">
    <location>
        <begin position="121"/>
        <end position="146"/>
    </location>
</feature>
<dbReference type="EMBL" id="JAQQKX010000015">
    <property type="protein sequence ID" value="MDC7684785.1"/>
    <property type="molecule type" value="Genomic_DNA"/>
</dbReference>
<dbReference type="PANTHER" id="PTHR21708:SF26">
    <property type="entry name" value="2-DEHYDROPANTOATE 2-REDUCTASE"/>
    <property type="match status" value="1"/>
</dbReference>
<evidence type="ECO:0000256" key="4">
    <source>
        <dbReference type="ARBA" id="ARBA00022655"/>
    </source>
</evidence>
<proteinExistence type="predicted"/>
<evidence type="ECO:0000313" key="11">
    <source>
        <dbReference type="Proteomes" id="UP001214854"/>
    </source>
</evidence>
<comment type="catalytic activity">
    <reaction evidence="6">
        <text>(R)-pantoate + NADP(+) = 2-dehydropantoate + NADPH + H(+)</text>
        <dbReference type="Rhea" id="RHEA:16233"/>
        <dbReference type="ChEBI" id="CHEBI:11561"/>
        <dbReference type="ChEBI" id="CHEBI:15378"/>
        <dbReference type="ChEBI" id="CHEBI:15980"/>
        <dbReference type="ChEBI" id="CHEBI:57783"/>
        <dbReference type="ChEBI" id="CHEBI:58349"/>
        <dbReference type="EC" id="1.1.1.169"/>
    </reaction>
</comment>
<dbReference type="SUPFAM" id="SSF48179">
    <property type="entry name" value="6-phosphogluconate dehydrogenase C-terminal domain-like"/>
    <property type="match status" value="1"/>
</dbReference>
<evidence type="ECO:0000256" key="7">
    <source>
        <dbReference type="SAM" id="MobiDB-lite"/>
    </source>
</evidence>
<evidence type="ECO:0000256" key="3">
    <source>
        <dbReference type="ARBA" id="ARBA00019465"/>
    </source>
</evidence>
<dbReference type="InterPro" id="IPR036291">
    <property type="entry name" value="NAD(P)-bd_dom_sf"/>
</dbReference>
<dbReference type="InterPro" id="IPR051402">
    <property type="entry name" value="KPR-Related"/>
</dbReference>
<dbReference type="Gene3D" id="1.10.1040.10">
    <property type="entry name" value="N-(1-d-carboxylethyl)-l-norvaline Dehydrogenase, domain 2"/>
    <property type="match status" value="1"/>
</dbReference>
<keyword evidence="11" id="KW-1185">Reference proteome</keyword>
<protein>
    <recommendedName>
        <fullName evidence="3">2-dehydropantoate 2-reductase</fullName>
        <ecNumber evidence="2">1.1.1.169</ecNumber>
    </recommendedName>
    <alternativeName>
        <fullName evidence="5">Ketopantoate reductase</fullName>
    </alternativeName>
</protein>
<dbReference type="InterPro" id="IPR013752">
    <property type="entry name" value="KPA_reductase"/>
</dbReference>
<reference evidence="10 11" key="1">
    <citation type="submission" date="2023-01" db="EMBL/GenBank/DDBJ databases">
        <title>Novel species of the genus Asticcacaulis isolated from rivers.</title>
        <authorList>
            <person name="Lu H."/>
        </authorList>
    </citation>
    <scope>NUCLEOTIDE SEQUENCE [LARGE SCALE GENOMIC DNA]</scope>
    <source>
        <strain evidence="10 11">BYS171W</strain>
    </source>
</reference>
<dbReference type="InterPro" id="IPR008927">
    <property type="entry name" value="6-PGluconate_DH-like_C_sf"/>
</dbReference>
<feature type="compositionally biased region" description="Basic and acidic residues" evidence="7">
    <location>
        <begin position="130"/>
        <end position="141"/>
    </location>
</feature>
<evidence type="ECO:0000256" key="2">
    <source>
        <dbReference type="ARBA" id="ARBA00013014"/>
    </source>
</evidence>
<dbReference type="InterPro" id="IPR013328">
    <property type="entry name" value="6PGD_dom2"/>
</dbReference>
<evidence type="ECO:0000259" key="9">
    <source>
        <dbReference type="Pfam" id="PF08546"/>
    </source>
</evidence>
<comment type="caution">
    <text evidence="10">The sequence shown here is derived from an EMBL/GenBank/DDBJ whole genome shotgun (WGS) entry which is preliminary data.</text>
</comment>
<dbReference type="InterPro" id="IPR013332">
    <property type="entry name" value="KPR_N"/>
</dbReference>
<evidence type="ECO:0000256" key="1">
    <source>
        <dbReference type="ARBA" id="ARBA00004994"/>
    </source>
</evidence>
<name>A0ABT5HY79_9CAUL</name>
<dbReference type="SUPFAM" id="SSF51735">
    <property type="entry name" value="NAD(P)-binding Rossmann-fold domains"/>
    <property type="match status" value="1"/>
</dbReference>
<dbReference type="Gene3D" id="3.40.50.720">
    <property type="entry name" value="NAD(P)-binding Rossmann-like Domain"/>
    <property type="match status" value="1"/>
</dbReference>
<evidence type="ECO:0000256" key="6">
    <source>
        <dbReference type="ARBA" id="ARBA00048793"/>
    </source>
</evidence>
<comment type="pathway">
    <text evidence="1">Cofactor biosynthesis; (R)-pantothenate biosynthesis; (R)-pantoate from 3-methyl-2-oxobutanoate: step 2/2.</text>
</comment>